<gene>
    <name evidence="2" type="ORF">ACFSVL_14735</name>
</gene>
<dbReference type="InterPro" id="IPR005025">
    <property type="entry name" value="FMN_Rdtase-like_dom"/>
</dbReference>
<dbReference type="Gene3D" id="3.40.50.360">
    <property type="match status" value="1"/>
</dbReference>
<organism evidence="2 3">
    <name type="scientific">Amycolatopsis silviterrae</name>
    <dbReference type="NCBI Taxonomy" id="1656914"/>
    <lineage>
        <taxon>Bacteria</taxon>
        <taxon>Bacillati</taxon>
        <taxon>Actinomycetota</taxon>
        <taxon>Actinomycetes</taxon>
        <taxon>Pseudonocardiales</taxon>
        <taxon>Pseudonocardiaceae</taxon>
        <taxon>Amycolatopsis</taxon>
    </lineage>
</organism>
<evidence type="ECO:0000313" key="3">
    <source>
        <dbReference type="Proteomes" id="UP001597483"/>
    </source>
</evidence>
<keyword evidence="3" id="KW-1185">Reference proteome</keyword>
<dbReference type="PANTHER" id="PTHR30543:SF21">
    <property type="entry name" value="NAD(P)H-DEPENDENT FMN REDUCTASE LOT6"/>
    <property type="match status" value="1"/>
</dbReference>
<dbReference type="RefSeq" id="WP_378304394.1">
    <property type="nucleotide sequence ID" value="NZ_JBHUKS010000010.1"/>
</dbReference>
<dbReference type="InterPro" id="IPR029039">
    <property type="entry name" value="Flavoprotein-like_sf"/>
</dbReference>
<dbReference type="GO" id="GO:0016491">
    <property type="term" value="F:oxidoreductase activity"/>
    <property type="evidence" value="ECO:0007669"/>
    <property type="project" value="UniProtKB-KW"/>
</dbReference>
<dbReference type="InterPro" id="IPR050712">
    <property type="entry name" value="NAD(P)H-dep_reductase"/>
</dbReference>
<feature type="domain" description="NADPH-dependent FMN reductase-like" evidence="1">
    <location>
        <begin position="3"/>
        <end position="145"/>
    </location>
</feature>
<dbReference type="Proteomes" id="UP001597483">
    <property type="component" value="Unassembled WGS sequence"/>
</dbReference>
<comment type="caution">
    <text evidence="2">The sequence shown here is derived from an EMBL/GenBank/DDBJ whole genome shotgun (WGS) entry which is preliminary data.</text>
</comment>
<evidence type="ECO:0000313" key="2">
    <source>
        <dbReference type="EMBL" id="MFD2468645.1"/>
    </source>
</evidence>
<proteinExistence type="predicted"/>
<accession>A0ABW5H5W7</accession>
<dbReference type="EC" id="1.-.-.-" evidence="2"/>
<dbReference type="SUPFAM" id="SSF52218">
    <property type="entry name" value="Flavoproteins"/>
    <property type="match status" value="1"/>
</dbReference>
<protein>
    <submittedName>
        <fullName evidence="2">NADPH-dependent FMN reductase</fullName>
        <ecNumber evidence="2">1.-.-.-</ecNumber>
    </submittedName>
</protein>
<sequence>MNPRIAIVLGSTRTGRKGAEIAAWAQEIAKSRTDAEFTLVDLADHDLPLYDDPMPPMRRSTLPPPVRAWADAISSHDGYLFVTAEYNHGIPAALKNGIDQLYGEWADKAAAFVSYGVDGGVRAVEQLRQVLGALRVATVSAATSIGLFTDLAADGKPGPQQEKMLHATLDQLVSWSRALSAERHRAAIR</sequence>
<evidence type="ECO:0000259" key="1">
    <source>
        <dbReference type="Pfam" id="PF03358"/>
    </source>
</evidence>
<dbReference type="EMBL" id="JBHUKS010000010">
    <property type="protein sequence ID" value="MFD2468645.1"/>
    <property type="molecule type" value="Genomic_DNA"/>
</dbReference>
<dbReference type="Pfam" id="PF03358">
    <property type="entry name" value="FMN_red"/>
    <property type="match status" value="1"/>
</dbReference>
<name>A0ABW5H5W7_9PSEU</name>
<reference evidence="3" key="1">
    <citation type="journal article" date="2019" name="Int. J. Syst. Evol. Microbiol.">
        <title>The Global Catalogue of Microorganisms (GCM) 10K type strain sequencing project: providing services to taxonomists for standard genome sequencing and annotation.</title>
        <authorList>
            <consortium name="The Broad Institute Genomics Platform"/>
            <consortium name="The Broad Institute Genome Sequencing Center for Infectious Disease"/>
            <person name="Wu L."/>
            <person name="Ma J."/>
        </authorList>
    </citation>
    <scope>NUCLEOTIDE SEQUENCE [LARGE SCALE GENOMIC DNA]</scope>
    <source>
        <strain evidence="3">CGMCC 4.7641</strain>
    </source>
</reference>
<dbReference type="PANTHER" id="PTHR30543">
    <property type="entry name" value="CHROMATE REDUCTASE"/>
    <property type="match status" value="1"/>
</dbReference>
<keyword evidence="2" id="KW-0560">Oxidoreductase</keyword>